<gene>
    <name evidence="1" type="ORF">DRP53_07425</name>
</gene>
<evidence type="ECO:0000313" key="1">
    <source>
        <dbReference type="EMBL" id="RKX69669.1"/>
    </source>
</evidence>
<accession>A0A660SFS5</accession>
<dbReference type="SUPFAM" id="SSF56925">
    <property type="entry name" value="OMPA-like"/>
    <property type="match status" value="1"/>
</dbReference>
<evidence type="ECO:0000313" key="2">
    <source>
        <dbReference type="Proteomes" id="UP000268469"/>
    </source>
</evidence>
<proteinExistence type="predicted"/>
<organism evidence="1 2">
    <name type="scientific">candidate division WOR-3 bacterium</name>
    <dbReference type="NCBI Taxonomy" id="2052148"/>
    <lineage>
        <taxon>Bacteria</taxon>
        <taxon>Bacteria division WOR-3</taxon>
    </lineage>
</organism>
<sequence>LNVSYLYELIFDESYSSYCLDLVLDYNPITRMDILIGLCDFNPGIRQDTNRYYPPVSITGGIDYAIGSLVFGGELSYLIHSDDFTASGGVEYTYRRVLSIRIGVFCLDKVTPTVGLGYHYHGLTIDLGFAQHPYGLGISKHIGIGFNF</sequence>
<feature type="non-terminal residue" evidence="1">
    <location>
        <position position="1"/>
    </location>
</feature>
<name>A0A660SFS5_UNCW3</name>
<comment type="caution">
    <text evidence="1">The sequence shown here is derived from an EMBL/GenBank/DDBJ whole genome shotgun (WGS) entry which is preliminary data.</text>
</comment>
<dbReference type="EMBL" id="QNBE01000071">
    <property type="protein sequence ID" value="RKX69669.1"/>
    <property type="molecule type" value="Genomic_DNA"/>
</dbReference>
<protein>
    <recommendedName>
        <fullName evidence="3">Outer membrane protein beta-barrel domain-containing protein</fullName>
    </recommendedName>
</protein>
<dbReference type="AlphaFoldDB" id="A0A660SFS5"/>
<dbReference type="Proteomes" id="UP000268469">
    <property type="component" value="Unassembled WGS sequence"/>
</dbReference>
<evidence type="ECO:0008006" key="3">
    <source>
        <dbReference type="Google" id="ProtNLM"/>
    </source>
</evidence>
<dbReference type="InterPro" id="IPR011250">
    <property type="entry name" value="OMP/PagP_B-barrel"/>
</dbReference>
<reference evidence="1 2" key="1">
    <citation type="submission" date="2018-06" db="EMBL/GenBank/DDBJ databases">
        <title>Extensive metabolic versatility and redundancy in microbially diverse, dynamic hydrothermal sediments.</title>
        <authorList>
            <person name="Dombrowski N."/>
            <person name="Teske A."/>
            <person name="Baker B.J."/>
        </authorList>
    </citation>
    <scope>NUCLEOTIDE SEQUENCE [LARGE SCALE GENOMIC DNA]</scope>
    <source>
        <strain evidence="1">B36_G15</strain>
    </source>
</reference>